<dbReference type="Proteomes" id="UP000494206">
    <property type="component" value="Unassembled WGS sequence"/>
</dbReference>
<sequence length="269" mass="31833">MGQRLSVMWDPLAPGLLKDFKRYDIVDTRAPRVPKGNPSTAKYKVAGVFSVYDTSFCMFHFIEHRRALILVDCETKRFYVYTFCRCCVCYGVLDFDMLHPIPFPRLVSRFIPTELGWKKRNKGRVFVTVERFQDNKKEEEQYDVKFWDETKFCTDTEFIKELRFAQRFEYLGAGPILNLKVSCSMHALHEVGGGMFLKDGGITCFVPFCKVCIRKDYIRQARLSIWPASLMELVRRHYPFKHDADPDMDIWFTRMLTRAKWAEKYNKMK</sequence>
<reference evidence="1 2" key="1">
    <citation type="submission" date="2020-04" db="EMBL/GenBank/DDBJ databases">
        <authorList>
            <person name="Laetsch R D."/>
            <person name="Stevens L."/>
            <person name="Kumar S."/>
            <person name="Blaxter L. M."/>
        </authorList>
    </citation>
    <scope>NUCLEOTIDE SEQUENCE [LARGE SCALE GENOMIC DNA]</scope>
</reference>
<gene>
    <name evidence="1" type="ORF">CBOVIS_LOCUS2800</name>
</gene>
<keyword evidence="2" id="KW-1185">Reference proteome</keyword>
<dbReference type="EMBL" id="CADEPM010000002">
    <property type="protein sequence ID" value="CAB3399720.1"/>
    <property type="molecule type" value="Genomic_DNA"/>
</dbReference>
<protein>
    <submittedName>
        <fullName evidence="1">Uncharacterized protein</fullName>
    </submittedName>
</protein>
<proteinExistence type="predicted"/>
<name>A0A8S1EG83_9PELO</name>
<comment type="caution">
    <text evidence="1">The sequence shown here is derived from an EMBL/GenBank/DDBJ whole genome shotgun (WGS) entry which is preliminary data.</text>
</comment>
<dbReference type="AlphaFoldDB" id="A0A8S1EG83"/>
<evidence type="ECO:0000313" key="2">
    <source>
        <dbReference type="Proteomes" id="UP000494206"/>
    </source>
</evidence>
<accession>A0A8S1EG83</accession>
<evidence type="ECO:0000313" key="1">
    <source>
        <dbReference type="EMBL" id="CAB3399720.1"/>
    </source>
</evidence>
<organism evidence="1 2">
    <name type="scientific">Caenorhabditis bovis</name>
    <dbReference type="NCBI Taxonomy" id="2654633"/>
    <lineage>
        <taxon>Eukaryota</taxon>
        <taxon>Metazoa</taxon>
        <taxon>Ecdysozoa</taxon>
        <taxon>Nematoda</taxon>
        <taxon>Chromadorea</taxon>
        <taxon>Rhabditida</taxon>
        <taxon>Rhabditina</taxon>
        <taxon>Rhabditomorpha</taxon>
        <taxon>Rhabditoidea</taxon>
        <taxon>Rhabditidae</taxon>
        <taxon>Peloderinae</taxon>
        <taxon>Caenorhabditis</taxon>
    </lineage>
</organism>